<sequence>MITRSQSDIVKPIDRLSLHTFSISPIPKNLSYALKDPHWRNVMYDEYNALVKNGTWLLVPRPACVNMVRSMWLFKHKFHADGTLSRYKARLVANGSSQQLGVDFDETFSPVVKSATIRTVFSLSVSRQWPIHQLDVKNAFLNGDLSETVYMHQPPGFVDNRYPHHGSQVAYLLIYMDEIILTASCPALLQQIIAAHMVTVTLLRHPFDIEYKLGPEGAPVQDPTLYRSLVEGLQYLTFTRTDLSYAVQQICLYMHDSREPHLAWHSSGNLAIYSGTSDLRPSVICVIHYRLCWFTDADWAGCPSTRSTEAEYRGVANVVAETAWLRNLLRELHSPLSTTTLVYCDNVSAVYTSANPVQHQRTKHIEIDIHFVRDMVTV</sequence>
<accession>A0ABQ4XCH8</accession>
<reference evidence="2" key="2">
    <citation type="submission" date="2022-01" db="EMBL/GenBank/DDBJ databases">
        <authorList>
            <person name="Yamashiro T."/>
            <person name="Shiraishi A."/>
            <person name="Satake H."/>
            <person name="Nakayama K."/>
        </authorList>
    </citation>
    <scope>NUCLEOTIDE SEQUENCE</scope>
</reference>
<dbReference type="Pfam" id="PF07727">
    <property type="entry name" value="RVT_2"/>
    <property type="match status" value="1"/>
</dbReference>
<keyword evidence="3" id="KW-1185">Reference proteome</keyword>
<dbReference type="PANTHER" id="PTHR11439">
    <property type="entry name" value="GAG-POL-RELATED RETROTRANSPOSON"/>
    <property type="match status" value="1"/>
</dbReference>
<evidence type="ECO:0000259" key="1">
    <source>
        <dbReference type="Pfam" id="PF07727"/>
    </source>
</evidence>
<feature type="domain" description="Reverse transcriptase Ty1/copia-type" evidence="1">
    <location>
        <begin position="53"/>
        <end position="160"/>
    </location>
</feature>
<dbReference type="InterPro" id="IPR043502">
    <property type="entry name" value="DNA/RNA_pol_sf"/>
</dbReference>
<dbReference type="SUPFAM" id="SSF56672">
    <property type="entry name" value="DNA/RNA polymerases"/>
    <property type="match status" value="1"/>
</dbReference>
<dbReference type="CDD" id="cd09272">
    <property type="entry name" value="RNase_HI_RT_Ty1"/>
    <property type="match status" value="1"/>
</dbReference>
<dbReference type="InterPro" id="IPR013103">
    <property type="entry name" value="RVT_2"/>
</dbReference>
<reference evidence="2" key="1">
    <citation type="journal article" date="2022" name="Int. J. Mol. Sci.">
        <title>Draft Genome of Tanacetum Coccineum: Genomic Comparison of Closely Related Tanacetum-Family Plants.</title>
        <authorList>
            <person name="Yamashiro T."/>
            <person name="Shiraishi A."/>
            <person name="Nakayama K."/>
            <person name="Satake H."/>
        </authorList>
    </citation>
    <scope>NUCLEOTIDE SEQUENCE</scope>
</reference>
<dbReference type="Proteomes" id="UP001151760">
    <property type="component" value="Unassembled WGS sequence"/>
</dbReference>
<organism evidence="2 3">
    <name type="scientific">Tanacetum coccineum</name>
    <dbReference type="NCBI Taxonomy" id="301880"/>
    <lineage>
        <taxon>Eukaryota</taxon>
        <taxon>Viridiplantae</taxon>
        <taxon>Streptophyta</taxon>
        <taxon>Embryophyta</taxon>
        <taxon>Tracheophyta</taxon>
        <taxon>Spermatophyta</taxon>
        <taxon>Magnoliopsida</taxon>
        <taxon>eudicotyledons</taxon>
        <taxon>Gunneridae</taxon>
        <taxon>Pentapetalae</taxon>
        <taxon>asterids</taxon>
        <taxon>campanulids</taxon>
        <taxon>Asterales</taxon>
        <taxon>Asteraceae</taxon>
        <taxon>Asteroideae</taxon>
        <taxon>Anthemideae</taxon>
        <taxon>Anthemidinae</taxon>
        <taxon>Tanacetum</taxon>
    </lineage>
</organism>
<dbReference type="PANTHER" id="PTHR11439:SF524">
    <property type="entry name" value="RNA-DIRECTED DNA POLYMERASE, PROTEIN KINASE RLK-PELLE-DLSV FAMILY"/>
    <property type="match status" value="1"/>
</dbReference>
<comment type="caution">
    <text evidence="2">The sequence shown here is derived from an EMBL/GenBank/DDBJ whole genome shotgun (WGS) entry which is preliminary data.</text>
</comment>
<name>A0ABQ4XCH8_9ASTR</name>
<protein>
    <submittedName>
        <fullName evidence="2">Ribonuclease H-like domain-containing protein</fullName>
    </submittedName>
</protein>
<evidence type="ECO:0000313" key="3">
    <source>
        <dbReference type="Proteomes" id="UP001151760"/>
    </source>
</evidence>
<dbReference type="EMBL" id="BQNB010009398">
    <property type="protein sequence ID" value="GJS62974.1"/>
    <property type="molecule type" value="Genomic_DNA"/>
</dbReference>
<evidence type="ECO:0000313" key="2">
    <source>
        <dbReference type="EMBL" id="GJS62974.1"/>
    </source>
</evidence>
<gene>
    <name evidence="2" type="ORF">Tco_0677538</name>
</gene>
<proteinExistence type="predicted"/>